<reference evidence="2" key="1">
    <citation type="submission" date="2020-08" db="EMBL/GenBank/DDBJ databases">
        <title>Multicomponent nature underlies the extraordinary mechanical properties of spider dragline silk.</title>
        <authorList>
            <person name="Kono N."/>
            <person name="Nakamura H."/>
            <person name="Mori M."/>
            <person name="Yoshida Y."/>
            <person name="Ohtoshi R."/>
            <person name="Malay A.D."/>
            <person name="Moran D.A.P."/>
            <person name="Tomita M."/>
            <person name="Numata K."/>
            <person name="Arakawa K."/>
        </authorList>
    </citation>
    <scope>NUCLEOTIDE SEQUENCE</scope>
</reference>
<keyword evidence="1" id="KW-1133">Transmembrane helix</keyword>
<proteinExistence type="predicted"/>
<keyword evidence="3" id="KW-1185">Reference proteome</keyword>
<organism evidence="2 3">
    <name type="scientific">Nephila pilipes</name>
    <name type="common">Giant wood spider</name>
    <name type="synonym">Nephila maculata</name>
    <dbReference type="NCBI Taxonomy" id="299642"/>
    <lineage>
        <taxon>Eukaryota</taxon>
        <taxon>Metazoa</taxon>
        <taxon>Ecdysozoa</taxon>
        <taxon>Arthropoda</taxon>
        <taxon>Chelicerata</taxon>
        <taxon>Arachnida</taxon>
        <taxon>Araneae</taxon>
        <taxon>Araneomorphae</taxon>
        <taxon>Entelegynae</taxon>
        <taxon>Araneoidea</taxon>
        <taxon>Nephilidae</taxon>
        <taxon>Nephila</taxon>
    </lineage>
</organism>
<dbReference type="EMBL" id="BMAW01018876">
    <property type="protein sequence ID" value="GFT60675.1"/>
    <property type="molecule type" value="Genomic_DNA"/>
</dbReference>
<sequence length="112" mass="12721">MAAGDLSSAGSWPLHLIVVERRRAKASLTVKGTEIFWQTARRSPEIASFFGTVPNIRLLFRFPIHSAGAEKEREIHAFFYLFYGYGIFLFPFVFFGLISCFQGPAEDLQGWI</sequence>
<gene>
    <name evidence="2" type="ORF">NPIL_365701</name>
</gene>
<name>A0A8X6TZU3_NEPPI</name>
<accession>A0A8X6TZU3</accession>
<keyword evidence="1" id="KW-0472">Membrane</keyword>
<feature type="transmembrane region" description="Helical" evidence="1">
    <location>
        <begin position="77"/>
        <end position="98"/>
    </location>
</feature>
<protein>
    <submittedName>
        <fullName evidence="2">Uncharacterized protein</fullName>
    </submittedName>
</protein>
<comment type="caution">
    <text evidence="2">The sequence shown here is derived from an EMBL/GenBank/DDBJ whole genome shotgun (WGS) entry which is preliminary data.</text>
</comment>
<evidence type="ECO:0000256" key="1">
    <source>
        <dbReference type="SAM" id="Phobius"/>
    </source>
</evidence>
<evidence type="ECO:0000313" key="2">
    <source>
        <dbReference type="EMBL" id="GFT60675.1"/>
    </source>
</evidence>
<evidence type="ECO:0000313" key="3">
    <source>
        <dbReference type="Proteomes" id="UP000887013"/>
    </source>
</evidence>
<dbReference type="Proteomes" id="UP000887013">
    <property type="component" value="Unassembled WGS sequence"/>
</dbReference>
<dbReference type="AlphaFoldDB" id="A0A8X6TZU3"/>
<keyword evidence="1" id="KW-0812">Transmembrane</keyword>